<dbReference type="Proteomes" id="UP000813824">
    <property type="component" value="Unassembled WGS sequence"/>
</dbReference>
<organism evidence="1 2">
    <name type="scientific">Cristinia sonorae</name>
    <dbReference type="NCBI Taxonomy" id="1940300"/>
    <lineage>
        <taxon>Eukaryota</taxon>
        <taxon>Fungi</taxon>
        <taxon>Dikarya</taxon>
        <taxon>Basidiomycota</taxon>
        <taxon>Agaricomycotina</taxon>
        <taxon>Agaricomycetes</taxon>
        <taxon>Agaricomycetidae</taxon>
        <taxon>Agaricales</taxon>
        <taxon>Pleurotineae</taxon>
        <taxon>Stephanosporaceae</taxon>
        <taxon>Cristinia</taxon>
    </lineage>
</organism>
<gene>
    <name evidence="1" type="ORF">BXZ70DRAFT_932371</name>
</gene>
<sequence>MALVLDASTRNWTDLKHRLQTRPTEIHVITRRALALLVTLFSHFNETGEDRGRNLFTDVNKLVIGEKDSPSSVRSPVKKISPTDLGKIVSYLPGLKEITIQNISFSPTSGEREEVLMIPNPPRDLSLLALQCSFHMLAEVPGTSRPMTQDCEQAFELYRVLRLFRTIDHLFLNVHGPCPSFPDSEPWLDMIDGLRLESPKIPLDVLDLAMVHADAGALDILRRGGCTSELRCITYRPTPHCSDHIGAFQRLLDSSPKLSHFMALPYKCLDGEPVQMITPMYPRFDLSKCPRLREIHFRARYNIGRITQRFHQDYITAWMETLRPLGTCLPHLRRVTLEFSINLVQGVQPRLTVGEILRDIFSTETHKILYEIMDNTLVELCRDSLEAVVFGVVVIGNLSYEREVWETSGAKQLVQRLMPRMTRRGKLSWALSRVTE</sequence>
<accession>A0A8K0URR7</accession>
<evidence type="ECO:0000313" key="2">
    <source>
        <dbReference type="Proteomes" id="UP000813824"/>
    </source>
</evidence>
<name>A0A8K0URR7_9AGAR</name>
<keyword evidence="2" id="KW-1185">Reference proteome</keyword>
<reference evidence="1" key="1">
    <citation type="journal article" date="2021" name="New Phytol.">
        <title>Evolutionary innovations through gain and loss of genes in the ectomycorrhizal Boletales.</title>
        <authorList>
            <person name="Wu G."/>
            <person name="Miyauchi S."/>
            <person name="Morin E."/>
            <person name="Kuo A."/>
            <person name="Drula E."/>
            <person name="Varga T."/>
            <person name="Kohler A."/>
            <person name="Feng B."/>
            <person name="Cao Y."/>
            <person name="Lipzen A."/>
            <person name="Daum C."/>
            <person name="Hundley H."/>
            <person name="Pangilinan J."/>
            <person name="Johnson J."/>
            <person name="Barry K."/>
            <person name="LaButti K."/>
            <person name="Ng V."/>
            <person name="Ahrendt S."/>
            <person name="Min B."/>
            <person name="Choi I.G."/>
            <person name="Park H."/>
            <person name="Plett J.M."/>
            <person name="Magnuson J."/>
            <person name="Spatafora J.W."/>
            <person name="Nagy L.G."/>
            <person name="Henrissat B."/>
            <person name="Grigoriev I.V."/>
            <person name="Yang Z.L."/>
            <person name="Xu J."/>
            <person name="Martin F.M."/>
        </authorList>
    </citation>
    <scope>NUCLEOTIDE SEQUENCE</scope>
    <source>
        <strain evidence="1">KKN 215</strain>
    </source>
</reference>
<evidence type="ECO:0000313" key="1">
    <source>
        <dbReference type="EMBL" id="KAH8101892.1"/>
    </source>
</evidence>
<protein>
    <submittedName>
        <fullName evidence="1">Uncharacterized protein</fullName>
    </submittedName>
</protein>
<comment type="caution">
    <text evidence="1">The sequence shown here is derived from an EMBL/GenBank/DDBJ whole genome shotgun (WGS) entry which is preliminary data.</text>
</comment>
<dbReference type="AlphaFoldDB" id="A0A8K0URR7"/>
<proteinExistence type="predicted"/>
<dbReference type="EMBL" id="JAEVFJ010000011">
    <property type="protein sequence ID" value="KAH8101892.1"/>
    <property type="molecule type" value="Genomic_DNA"/>
</dbReference>